<dbReference type="PANTHER" id="PTHR14187:SF5">
    <property type="entry name" value="HEAT SHOCK 70 KDA PROTEIN 12A"/>
    <property type="match status" value="1"/>
</dbReference>
<proteinExistence type="predicted"/>
<comment type="caution">
    <text evidence="1">The sequence shown here is derived from an EMBL/GenBank/DDBJ whole genome shotgun (WGS) entry which is preliminary data.</text>
</comment>
<dbReference type="AlphaFoldDB" id="A0A8B6BEM1"/>
<keyword evidence="2" id="KW-1185">Reference proteome</keyword>
<dbReference type="Gene3D" id="2.60.34.10">
    <property type="entry name" value="Substrate Binding Domain Of DNAk, Chain A, domain 1"/>
    <property type="match status" value="1"/>
</dbReference>
<accession>A0A8B6BEM1</accession>
<gene>
    <name evidence="1" type="ORF">MGAL_10B007655</name>
</gene>
<dbReference type="Proteomes" id="UP000596742">
    <property type="component" value="Unassembled WGS sequence"/>
</dbReference>
<name>A0A8B6BEM1_MYTGA</name>
<sequence>MQAVQQKHGHDREHVFLLEGKEYSKNLFHTIVKRDTEVAADTDIVMEFSTKKPYQEYIRINIYSTKESNITYVDDNGCDFLAQSVIKVVKPSETLQNVKVAFTFGKTEMRVTAHDLDNDDKYEGVLDLLAEQDEDETPDIILDE</sequence>
<evidence type="ECO:0000313" key="1">
    <source>
        <dbReference type="EMBL" id="VDH89106.1"/>
    </source>
</evidence>
<dbReference type="OrthoDB" id="2963168at2759"/>
<dbReference type="PANTHER" id="PTHR14187">
    <property type="entry name" value="ALPHA KINASE/ELONGATION FACTOR 2 KINASE"/>
    <property type="match status" value="1"/>
</dbReference>
<organism evidence="1 2">
    <name type="scientific">Mytilus galloprovincialis</name>
    <name type="common">Mediterranean mussel</name>
    <dbReference type="NCBI Taxonomy" id="29158"/>
    <lineage>
        <taxon>Eukaryota</taxon>
        <taxon>Metazoa</taxon>
        <taxon>Spiralia</taxon>
        <taxon>Lophotrochozoa</taxon>
        <taxon>Mollusca</taxon>
        <taxon>Bivalvia</taxon>
        <taxon>Autobranchia</taxon>
        <taxon>Pteriomorphia</taxon>
        <taxon>Mytilida</taxon>
        <taxon>Mytiloidea</taxon>
        <taxon>Mytilidae</taxon>
        <taxon>Mytilinae</taxon>
        <taxon>Mytilus</taxon>
    </lineage>
</organism>
<dbReference type="EMBL" id="UYJE01000008">
    <property type="protein sequence ID" value="VDH89106.1"/>
    <property type="molecule type" value="Genomic_DNA"/>
</dbReference>
<protein>
    <submittedName>
        <fullName evidence="1">Uncharacterized protein</fullName>
    </submittedName>
</protein>
<reference evidence="1" key="1">
    <citation type="submission" date="2018-11" db="EMBL/GenBank/DDBJ databases">
        <authorList>
            <person name="Alioto T."/>
            <person name="Alioto T."/>
        </authorList>
    </citation>
    <scope>NUCLEOTIDE SEQUENCE</scope>
</reference>
<evidence type="ECO:0000313" key="2">
    <source>
        <dbReference type="Proteomes" id="UP000596742"/>
    </source>
</evidence>
<dbReference type="InterPro" id="IPR029047">
    <property type="entry name" value="HSP70_peptide-bd_sf"/>
</dbReference>